<dbReference type="Pfam" id="PF13905">
    <property type="entry name" value="Thioredoxin_8"/>
    <property type="match status" value="1"/>
</dbReference>
<sequence>MDYNFGTVLNAFATLKESLSVSDCSNERQGKIKCFLEQIALQPVSVGDFKVGLEWFNCREPLSFTRHLKGKIVVLDFFTYCCINCLHILPHLRQLERRFSVEDGVVIIGVHSAKFDNEKDSGNISAALKRYDISHPVVNDCDGLLWSKLGISCWPTLLVLGPNGQPLFQLVGEFEENELFELITVAVDYFGLRGDLSPHHLPPATATSIIKGPLLFPGKVASVVQDNGSEIIAIANSGLHTVIIASAEGIVKYVIGCPGEPGFVDGNFKVTRFNSPQGLAFSSCDLLYVADTDNHAIRKVDLKRQCVLTIAGNGLQASDSVGGSSGAAQSLSSPWDICFIQRKVLATPKHPQPFLCICPPAPPGYKGQEKLTDTDTSQPPPPPPTPVFSPPPPPPLLPASLVLPPPPPLPLLPLSSSTLNSAFQPPPLPVTFSASENRTEDQFVNQEILAIAMAGSHQIWMYFFQDALWWGKEFFSAGTCTNVAGSGNEANRNNAYPRSASFAQPSGLSYCSNSDELFIADSESSSVRSINLKTGKVSAVVGGSKTPDDLFSFGDVDGVGYDAKLQHPLGVTWHEKSESLFVADSYNHKIKKIKLGAMTCCSYLGNGHTGDLALFNEPGGLCVSADGSKLYVADTNNHCVKVISLHTSSVAELKLQSDEQPPESPLLSSVVIPLRVKFSGRIILYTGIILPEGIKLTEGAPQRWKLQLPDKNWKTEFLSGTFDQSISQTLCISAPTLPYSGEPNDISLSSKLFLCADGACKAVSSSLTFSVVCSSDASEEVKCEAMFTV</sequence>
<dbReference type="InterPro" id="IPR012336">
    <property type="entry name" value="Thioredoxin-like_fold"/>
</dbReference>
<reference evidence="6" key="2">
    <citation type="submission" date="2025-08" db="UniProtKB">
        <authorList>
            <consortium name="RefSeq"/>
        </authorList>
    </citation>
    <scope>IDENTIFICATION</scope>
    <source>
        <tissue evidence="6">Whole organism</tissue>
    </source>
</reference>
<dbReference type="CDD" id="cd14951">
    <property type="entry name" value="NHL-2_like"/>
    <property type="match status" value="1"/>
</dbReference>
<dbReference type="PANTHER" id="PTHR46388:SF2">
    <property type="entry name" value="NHL REPEAT-CONTAINING PROTEIN 2"/>
    <property type="match status" value="1"/>
</dbReference>
<dbReference type="Pfam" id="PF01436">
    <property type="entry name" value="NHL"/>
    <property type="match status" value="2"/>
</dbReference>
<dbReference type="InterPro" id="IPR013766">
    <property type="entry name" value="Thioredoxin_domain"/>
</dbReference>
<feature type="region of interest" description="Disordered" evidence="3">
    <location>
        <begin position="366"/>
        <end position="400"/>
    </location>
</feature>
<name>A0A9C6X505_FRAOC</name>
<protein>
    <submittedName>
        <fullName evidence="6">NHL repeat-containing protein 2</fullName>
    </submittedName>
</protein>
<dbReference type="InterPro" id="IPR011042">
    <property type="entry name" value="6-blade_b-propeller_TolB-like"/>
</dbReference>
<organism evidence="5 6">
    <name type="scientific">Frankliniella occidentalis</name>
    <name type="common">Western flower thrips</name>
    <name type="synonym">Euthrips occidentalis</name>
    <dbReference type="NCBI Taxonomy" id="133901"/>
    <lineage>
        <taxon>Eukaryota</taxon>
        <taxon>Metazoa</taxon>
        <taxon>Ecdysozoa</taxon>
        <taxon>Arthropoda</taxon>
        <taxon>Hexapoda</taxon>
        <taxon>Insecta</taxon>
        <taxon>Pterygota</taxon>
        <taxon>Neoptera</taxon>
        <taxon>Paraneoptera</taxon>
        <taxon>Thysanoptera</taxon>
        <taxon>Terebrantia</taxon>
        <taxon>Thripoidea</taxon>
        <taxon>Thripidae</taxon>
        <taxon>Frankliniella</taxon>
    </lineage>
</organism>
<proteinExistence type="predicted"/>
<dbReference type="RefSeq" id="XP_052129276.1">
    <property type="nucleotide sequence ID" value="XM_052273316.1"/>
</dbReference>
<dbReference type="SUPFAM" id="SSF52833">
    <property type="entry name" value="Thioredoxin-like"/>
    <property type="match status" value="1"/>
</dbReference>
<keyword evidence="1" id="KW-0677">Repeat</keyword>
<evidence type="ECO:0000256" key="2">
    <source>
        <dbReference type="PROSITE-ProRule" id="PRU00504"/>
    </source>
</evidence>
<evidence type="ECO:0000259" key="4">
    <source>
        <dbReference type="PROSITE" id="PS51352"/>
    </source>
</evidence>
<dbReference type="SUPFAM" id="SSF101898">
    <property type="entry name" value="NHL repeat"/>
    <property type="match status" value="1"/>
</dbReference>
<dbReference type="KEGG" id="foc:113209279"/>
<evidence type="ECO:0000256" key="3">
    <source>
        <dbReference type="SAM" id="MobiDB-lite"/>
    </source>
</evidence>
<evidence type="ECO:0000313" key="5">
    <source>
        <dbReference type="Proteomes" id="UP000504606"/>
    </source>
</evidence>
<feature type="repeat" description="NHL" evidence="2">
    <location>
        <begin position="607"/>
        <end position="646"/>
    </location>
</feature>
<dbReference type="InterPro" id="IPR001258">
    <property type="entry name" value="NHL_repeat"/>
</dbReference>
<dbReference type="PANTHER" id="PTHR46388">
    <property type="entry name" value="NHL REPEAT-CONTAINING PROTEIN 2"/>
    <property type="match status" value="1"/>
</dbReference>
<dbReference type="PROSITE" id="PS51352">
    <property type="entry name" value="THIOREDOXIN_2"/>
    <property type="match status" value="1"/>
</dbReference>
<dbReference type="InterPro" id="IPR045302">
    <property type="entry name" value="NHL2_NHL_rpt_dom"/>
</dbReference>
<evidence type="ECO:0000256" key="1">
    <source>
        <dbReference type="ARBA" id="ARBA00022737"/>
    </source>
</evidence>
<dbReference type="InterPro" id="IPR036249">
    <property type="entry name" value="Thioredoxin-like_sf"/>
</dbReference>
<dbReference type="AlphaFoldDB" id="A0A9C6X505"/>
<dbReference type="Gene3D" id="3.40.30.10">
    <property type="entry name" value="Glutaredoxin"/>
    <property type="match status" value="1"/>
</dbReference>
<keyword evidence="5" id="KW-1185">Reference proteome</keyword>
<dbReference type="Gene3D" id="2.120.10.30">
    <property type="entry name" value="TolB, C-terminal domain"/>
    <property type="match status" value="3"/>
</dbReference>
<feature type="domain" description="Thioredoxin" evidence="4">
    <location>
        <begin position="13"/>
        <end position="188"/>
    </location>
</feature>
<feature type="compositionally biased region" description="Pro residues" evidence="3">
    <location>
        <begin position="378"/>
        <end position="400"/>
    </location>
</feature>
<dbReference type="OrthoDB" id="273823at2759"/>
<accession>A0A9C6X505</accession>
<reference evidence="6" key="1">
    <citation type="journal article" date="2018" name="Proc. Natl. Acad. Sci. U.S.A.">
        <title>Phylogenomics and the evolution of hemipteroid insects.</title>
        <authorList>
            <person name="Johnson K.P."/>
            <person name="Dietrich C.H."/>
            <person name="Friedrich F."/>
            <person name="Beutel R.G."/>
            <person name="Wipfler B."/>
            <person name="Peters R.S."/>
            <person name="Allen J.M."/>
            <person name="Petersen M."/>
            <person name="Donath A."/>
            <person name="Walden K.K."/>
            <person name="Kozlov A.M."/>
            <person name="Podsiadlowski L."/>
            <person name="Mayer C."/>
            <person name="Meusemann K."/>
            <person name="Vasilikopoulos A."/>
            <person name="Waterhouse R.M."/>
            <person name="Cameron S.L."/>
            <person name="Weirauch C."/>
            <person name="Swanson D.R."/>
            <person name="Percy D.M."/>
            <person name="Hardy N.B."/>
            <person name="Terry I."/>
            <person name="Liu S."/>
            <person name="Zhou X."/>
            <person name="Misof B."/>
            <person name="Robertson H.M."/>
            <person name="Yoshizawa K."/>
        </authorList>
    </citation>
    <scope>NUCLEOTIDE SEQUENCE</scope>
    <source>
        <tissue evidence="6">Whole organism</tissue>
    </source>
</reference>
<dbReference type="Proteomes" id="UP000504606">
    <property type="component" value="Unplaced"/>
</dbReference>
<evidence type="ECO:0000313" key="6">
    <source>
        <dbReference type="RefSeq" id="XP_052129276.1"/>
    </source>
</evidence>
<dbReference type="PROSITE" id="PS51125">
    <property type="entry name" value="NHL"/>
    <property type="match status" value="1"/>
</dbReference>
<dbReference type="GeneID" id="113209279"/>
<gene>
    <name evidence="6" type="primary">LOC113209279</name>
</gene>